<evidence type="ECO:0000256" key="2">
    <source>
        <dbReference type="ARBA" id="ARBA00022679"/>
    </source>
</evidence>
<evidence type="ECO:0000313" key="6">
    <source>
        <dbReference type="Proteomes" id="UP000186230"/>
    </source>
</evidence>
<proteinExistence type="predicted"/>
<evidence type="ECO:0000259" key="3">
    <source>
        <dbReference type="Pfam" id="PF00155"/>
    </source>
</evidence>
<dbReference type="STRING" id="1229726.GRFL_3101"/>
<dbReference type="PANTHER" id="PTHR13693">
    <property type="entry name" value="CLASS II AMINOTRANSFERASE/8-AMINO-7-OXONONANOATE SYNTHASE"/>
    <property type="match status" value="1"/>
</dbReference>
<dbReference type="RefSeq" id="WP_083645419.1">
    <property type="nucleotide sequence ID" value="NZ_AMRU01000005.1"/>
</dbReference>
<keyword evidence="2 5" id="KW-0808">Transferase</keyword>
<dbReference type="InterPro" id="IPR016181">
    <property type="entry name" value="Acyl_CoA_acyltransferase"/>
</dbReference>
<feature type="domain" description="BioF2-like acetyltransferase" evidence="4">
    <location>
        <begin position="630"/>
        <end position="769"/>
    </location>
</feature>
<dbReference type="InterPro" id="IPR015424">
    <property type="entry name" value="PyrdxlP-dep_Trfase"/>
</dbReference>
<evidence type="ECO:0000259" key="4">
    <source>
        <dbReference type="Pfam" id="PF13480"/>
    </source>
</evidence>
<sequence>MAKIKHNNFLDTVDEVITNATKAGVLHLHAEDSELNGRKIIVNGINSCHFGTTGYLGLEQDERLKKAAIEAITKYGTQFPLSKTYISHPLYARLEKKLEKIYNNLILITKNSTLGHIAVIPTAVEDNDAVILDHQVHWSVQNAAQLLKIRGIPVNLIRHNSLEMLEDRIKKLSGKVRRIWYMADGVYSMYGDYAPVTDLISLSQKYPQLHLYFDDVHGMSWKGPNGSGYIMSMLEELPENILLFGTLSKTFGASGAVLVCPDKKLYRKIKNFGGPLTFSAQLEPSAVAAAIASANIHLSQEIYDLQDTLHERINYFNFLLQKTSLPLIENNDSPVFYIGTGLPATGYAFVKKLMNEGFFVNLGLFPAVPVKNTGVRITVSRHNELEDIKGLVEAMEYHFPKALEETDNSLGRIGKAFNIEINSRNEKAKSTEELSLTYTETIQEIEESSWNQLMGHHTILNWKGLEFLENSFRNHESKEHRWSFHYFIITDQQGNPILATFMTCALWKNDMLSPSSVSKTIEEKRKSNPYELTSRVLSMGSLFTEGVHWYLDEDHPLATQAIKKLLLEIEILSARLDSKMTVLRDFKKEPWLSDLFHQEGFIPIEMPDSCIIDDLSWNNEKEFEERLSSRSRKHFRKEVLPFEDKFEISIHTAPTPEQIQHYYQLYKNVKANNLGLNTFTYPESLFKNMVSHTSWEFIELKLKDLNKVVGIMFCYKNDRGIYVPSLVGMDYDYAREFQVYRQLLYQTIKRARDLNMKRIDLGFSASFEKRKFGAKIIGKHAFIQSDDNYLLEQLDMMRNE</sequence>
<dbReference type="Gene3D" id="3.40.640.10">
    <property type="entry name" value="Type I PLP-dependent aspartate aminotransferase-like (Major domain)"/>
    <property type="match status" value="1"/>
</dbReference>
<protein>
    <submittedName>
        <fullName evidence="5">2-amino-3-ketobutyrate coenzyme A ligase</fullName>
        <ecNumber evidence="5">2.3.1.29</ecNumber>
    </submittedName>
</protein>
<dbReference type="Gene3D" id="3.90.1150.10">
    <property type="entry name" value="Aspartate Aminotransferase, domain 1"/>
    <property type="match status" value="1"/>
</dbReference>
<gene>
    <name evidence="5" type="ORF">GRFL_3101</name>
</gene>
<dbReference type="EC" id="2.3.1.29" evidence="5"/>
<dbReference type="SUPFAM" id="SSF53383">
    <property type="entry name" value="PLP-dependent transferases"/>
    <property type="match status" value="1"/>
</dbReference>
<keyword evidence="5" id="KW-0012">Acyltransferase</keyword>
<dbReference type="InterPro" id="IPR004839">
    <property type="entry name" value="Aminotransferase_I/II_large"/>
</dbReference>
<dbReference type="EMBL" id="CP016359">
    <property type="protein sequence ID" value="APU69825.1"/>
    <property type="molecule type" value="Genomic_DNA"/>
</dbReference>
<dbReference type="KEGG" id="gfl:GRFL_3101"/>
<dbReference type="OrthoDB" id="9807157at2"/>
<dbReference type="InterPro" id="IPR038740">
    <property type="entry name" value="BioF2-like_GNAT_dom"/>
</dbReference>
<dbReference type="InterPro" id="IPR015421">
    <property type="entry name" value="PyrdxlP-dep_Trfase_major"/>
</dbReference>
<feature type="domain" description="Aminotransferase class I/classII large" evidence="3">
    <location>
        <begin position="55"/>
        <end position="384"/>
    </location>
</feature>
<comment type="cofactor">
    <cofactor evidence="1">
        <name>pyridoxal 5'-phosphate</name>
        <dbReference type="ChEBI" id="CHEBI:597326"/>
    </cofactor>
</comment>
<organism evidence="5 6">
    <name type="scientific">Christiangramia flava JLT2011</name>
    <dbReference type="NCBI Taxonomy" id="1229726"/>
    <lineage>
        <taxon>Bacteria</taxon>
        <taxon>Pseudomonadati</taxon>
        <taxon>Bacteroidota</taxon>
        <taxon>Flavobacteriia</taxon>
        <taxon>Flavobacteriales</taxon>
        <taxon>Flavobacteriaceae</taxon>
        <taxon>Christiangramia</taxon>
    </lineage>
</organism>
<accession>A0A1L7I9P4</accession>
<dbReference type="SUPFAM" id="SSF55729">
    <property type="entry name" value="Acyl-CoA N-acyltransferases (Nat)"/>
    <property type="match status" value="1"/>
</dbReference>
<dbReference type="GO" id="GO:0030170">
    <property type="term" value="F:pyridoxal phosphate binding"/>
    <property type="evidence" value="ECO:0007669"/>
    <property type="project" value="InterPro"/>
</dbReference>
<dbReference type="Pfam" id="PF00155">
    <property type="entry name" value="Aminotran_1_2"/>
    <property type="match status" value="1"/>
</dbReference>
<dbReference type="InterPro" id="IPR015422">
    <property type="entry name" value="PyrdxlP-dep_Trfase_small"/>
</dbReference>
<name>A0A1L7I9P4_9FLAO</name>
<dbReference type="AlphaFoldDB" id="A0A1L7I9P4"/>
<dbReference type="Pfam" id="PF13480">
    <property type="entry name" value="Acetyltransf_6"/>
    <property type="match status" value="1"/>
</dbReference>
<evidence type="ECO:0000313" key="5">
    <source>
        <dbReference type="EMBL" id="APU69825.1"/>
    </source>
</evidence>
<dbReference type="Proteomes" id="UP000186230">
    <property type="component" value="Chromosome"/>
</dbReference>
<reference evidence="5 6" key="1">
    <citation type="submission" date="2016-07" db="EMBL/GenBank/DDBJ databases">
        <title>Multi-omics approach to identify versatile polysaccharide utilization systems of a marine flavobacterium Gramella flava.</title>
        <authorList>
            <person name="Tang K."/>
        </authorList>
    </citation>
    <scope>NUCLEOTIDE SEQUENCE [LARGE SCALE GENOMIC DNA]</scope>
    <source>
        <strain evidence="5 6">JLT2011</strain>
    </source>
</reference>
<dbReference type="GO" id="GO:0016874">
    <property type="term" value="F:ligase activity"/>
    <property type="evidence" value="ECO:0007669"/>
    <property type="project" value="UniProtKB-KW"/>
</dbReference>
<dbReference type="Gene3D" id="3.40.630.30">
    <property type="match status" value="1"/>
</dbReference>
<keyword evidence="6" id="KW-1185">Reference proteome</keyword>
<dbReference type="GO" id="GO:0008890">
    <property type="term" value="F:glycine C-acetyltransferase activity"/>
    <property type="evidence" value="ECO:0007669"/>
    <property type="project" value="UniProtKB-EC"/>
</dbReference>
<dbReference type="InterPro" id="IPR050087">
    <property type="entry name" value="AON_synthase_class-II"/>
</dbReference>
<evidence type="ECO:0000256" key="1">
    <source>
        <dbReference type="ARBA" id="ARBA00001933"/>
    </source>
</evidence>
<keyword evidence="5" id="KW-0436">Ligase</keyword>
<dbReference type="PANTHER" id="PTHR13693:SF3">
    <property type="entry name" value="LD36009P"/>
    <property type="match status" value="1"/>
</dbReference>